<sequence length="106" mass="11716">MATTTTAAATAAATTTKTLYRTLLRELPPISQKRTQLHARLRASISEVGKKGKEGEDKHSLGQLATYLRAQRTYATLLERYNPSLGPQEGDRIRMSARMVGLDMPE</sequence>
<dbReference type="Pfam" id="PF13233">
    <property type="entry name" value="Complex1_LYR_2"/>
    <property type="match status" value="1"/>
</dbReference>
<proteinExistence type="predicted"/>
<name>A0A3N4JZ31_9PEZI</name>
<dbReference type="AlphaFoldDB" id="A0A3N4JZ31"/>
<evidence type="ECO:0000313" key="2">
    <source>
        <dbReference type="Proteomes" id="UP000276215"/>
    </source>
</evidence>
<dbReference type="GO" id="GO:0005759">
    <property type="term" value="C:mitochondrial matrix"/>
    <property type="evidence" value="ECO:0007669"/>
    <property type="project" value="TreeGrafter"/>
</dbReference>
<dbReference type="InterPro" id="IPR039196">
    <property type="entry name" value="Fmc1"/>
</dbReference>
<dbReference type="OrthoDB" id="15893at2759"/>
<gene>
    <name evidence="1" type="ORF">L873DRAFT_1787532</name>
</gene>
<dbReference type="GO" id="GO:0033615">
    <property type="term" value="P:mitochondrial proton-transporting ATP synthase complex assembly"/>
    <property type="evidence" value="ECO:0007669"/>
    <property type="project" value="InterPro"/>
</dbReference>
<dbReference type="PANTHER" id="PTHR28015">
    <property type="entry name" value="ATP SYNTHASE ASSEMBLY FACTOR FMC1, MITOCHONDRIAL"/>
    <property type="match status" value="1"/>
</dbReference>
<dbReference type="EMBL" id="ML120367">
    <property type="protein sequence ID" value="RPB02518.1"/>
    <property type="molecule type" value="Genomic_DNA"/>
</dbReference>
<keyword evidence="2" id="KW-1185">Reference proteome</keyword>
<reference evidence="1 2" key="1">
    <citation type="journal article" date="2018" name="Nat. Ecol. Evol.">
        <title>Pezizomycetes genomes reveal the molecular basis of ectomycorrhizal truffle lifestyle.</title>
        <authorList>
            <person name="Murat C."/>
            <person name="Payen T."/>
            <person name="Noel B."/>
            <person name="Kuo A."/>
            <person name="Morin E."/>
            <person name="Chen J."/>
            <person name="Kohler A."/>
            <person name="Krizsan K."/>
            <person name="Balestrini R."/>
            <person name="Da Silva C."/>
            <person name="Montanini B."/>
            <person name="Hainaut M."/>
            <person name="Levati E."/>
            <person name="Barry K.W."/>
            <person name="Belfiori B."/>
            <person name="Cichocki N."/>
            <person name="Clum A."/>
            <person name="Dockter R.B."/>
            <person name="Fauchery L."/>
            <person name="Guy J."/>
            <person name="Iotti M."/>
            <person name="Le Tacon F."/>
            <person name="Lindquist E.A."/>
            <person name="Lipzen A."/>
            <person name="Malagnac F."/>
            <person name="Mello A."/>
            <person name="Molinier V."/>
            <person name="Miyauchi S."/>
            <person name="Poulain J."/>
            <person name="Riccioni C."/>
            <person name="Rubini A."/>
            <person name="Sitrit Y."/>
            <person name="Splivallo R."/>
            <person name="Traeger S."/>
            <person name="Wang M."/>
            <person name="Zifcakova L."/>
            <person name="Wipf D."/>
            <person name="Zambonelli A."/>
            <person name="Paolocci F."/>
            <person name="Nowrousian M."/>
            <person name="Ottonello S."/>
            <person name="Baldrian P."/>
            <person name="Spatafora J.W."/>
            <person name="Henrissat B."/>
            <person name="Nagy L.G."/>
            <person name="Aury J.M."/>
            <person name="Wincker P."/>
            <person name="Grigoriev I.V."/>
            <person name="Bonfante P."/>
            <person name="Martin F.M."/>
        </authorList>
    </citation>
    <scope>NUCLEOTIDE SEQUENCE [LARGE SCALE GENOMIC DNA]</scope>
    <source>
        <strain evidence="1 2">120613-1</strain>
    </source>
</reference>
<evidence type="ECO:0000313" key="1">
    <source>
        <dbReference type="EMBL" id="RPB02518.1"/>
    </source>
</evidence>
<dbReference type="Proteomes" id="UP000276215">
    <property type="component" value="Unassembled WGS sequence"/>
</dbReference>
<accession>A0A3N4JZ31</accession>
<evidence type="ECO:0008006" key="3">
    <source>
        <dbReference type="Google" id="ProtNLM"/>
    </source>
</evidence>
<organism evidence="1 2">
    <name type="scientific">Choiromyces venosus 120613-1</name>
    <dbReference type="NCBI Taxonomy" id="1336337"/>
    <lineage>
        <taxon>Eukaryota</taxon>
        <taxon>Fungi</taxon>
        <taxon>Dikarya</taxon>
        <taxon>Ascomycota</taxon>
        <taxon>Pezizomycotina</taxon>
        <taxon>Pezizomycetes</taxon>
        <taxon>Pezizales</taxon>
        <taxon>Tuberaceae</taxon>
        <taxon>Choiromyces</taxon>
    </lineage>
</organism>
<dbReference type="PANTHER" id="PTHR28015:SF1">
    <property type="entry name" value="ATP SYNTHASE ASSEMBLY FACTOR FMC1, MITOCHONDRIAL"/>
    <property type="match status" value="1"/>
</dbReference>
<protein>
    <recommendedName>
        <fullName evidence="3">Ras guanyl-nucleotide exchange factor RasGEF</fullName>
    </recommendedName>
</protein>
<dbReference type="STRING" id="1336337.A0A3N4JZ31"/>